<gene>
    <name evidence="3" type="ORF">F3Y22_tig00110328pilonHSYRG01026</name>
</gene>
<protein>
    <submittedName>
        <fullName evidence="3">Uncharacterized protein</fullName>
    </submittedName>
</protein>
<comment type="caution">
    <text evidence="3">The sequence shown here is derived from an EMBL/GenBank/DDBJ whole genome shotgun (WGS) entry which is preliminary data.</text>
</comment>
<proteinExistence type="predicted"/>
<evidence type="ECO:0000313" key="4">
    <source>
        <dbReference type="Proteomes" id="UP000436088"/>
    </source>
</evidence>
<evidence type="ECO:0000313" key="3">
    <source>
        <dbReference type="EMBL" id="KAE8709981.1"/>
    </source>
</evidence>
<feature type="region of interest" description="Disordered" evidence="2">
    <location>
        <begin position="142"/>
        <end position="161"/>
    </location>
</feature>
<organism evidence="3 4">
    <name type="scientific">Hibiscus syriacus</name>
    <name type="common">Rose of Sharon</name>
    <dbReference type="NCBI Taxonomy" id="106335"/>
    <lineage>
        <taxon>Eukaryota</taxon>
        <taxon>Viridiplantae</taxon>
        <taxon>Streptophyta</taxon>
        <taxon>Embryophyta</taxon>
        <taxon>Tracheophyta</taxon>
        <taxon>Spermatophyta</taxon>
        <taxon>Magnoliopsida</taxon>
        <taxon>eudicotyledons</taxon>
        <taxon>Gunneridae</taxon>
        <taxon>Pentapetalae</taxon>
        <taxon>rosids</taxon>
        <taxon>malvids</taxon>
        <taxon>Malvales</taxon>
        <taxon>Malvaceae</taxon>
        <taxon>Malvoideae</taxon>
        <taxon>Hibiscus</taxon>
    </lineage>
</organism>
<dbReference type="EMBL" id="VEPZ02000934">
    <property type="protein sequence ID" value="KAE8709981.1"/>
    <property type="molecule type" value="Genomic_DNA"/>
</dbReference>
<keyword evidence="4" id="KW-1185">Reference proteome</keyword>
<reference evidence="3" key="1">
    <citation type="submission" date="2019-09" db="EMBL/GenBank/DDBJ databases">
        <title>Draft genome information of white flower Hibiscus syriacus.</title>
        <authorList>
            <person name="Kim Y.-M."/>
        </authorList>
    </citation>
    <scope>NUCLEOTIDE SEQUENCE [LARGE SCALE GENOMIC DNA]</scope>
    <source>
        <strain evidence="3">YM2019G1</strain>
    </source>
</reference>
<evidence type="ECO:0000256" key="2">
    <source>
        <dbReference type="SAM" id="MobiDB-lite"/>
    </source>
</evidence>
<dbReference type="AlphaFoldDB" id="A0A6A3AZV8"/>
<name>A0A6A3AZV8_HIBSY</name>
<keyword evidence="1" id="KW-0175">Coiled coil</keyword>
<dbReference type="Proteomes" id="UP000436088">
    <property type="component" value="Unassembled WGS sequence"/>
</dbReference>
<feature type="coiled-coil region" evidence="1">
    <location>
        <begin position="70"/>
        <end position="97"/>
    </location>
</feature>
<accession>A0A6A3AZV8</accession>
<evidence type="ECO:0000256" key="1">
    <source>
        <dbReference type="SAM" id="Coils"/>
    </source>
</evidence>
<sequence length="663" mass="74422">MGSRASSISKHGDAIMSSQEIFGAVKTYQEELNLEVEKIKDRAQDFTFHAERLIKLEEISTSWKRRVISLEKAKKDANETQAEVIALRNGVDELKKEILICNGAMSELGVLKTFLGGFRPGTMLGEEQDDAQRLSETIVSSTIRSQGKPSGKNDKAKSSVKKKTSKEKLKCYFFDDSHLIRGCPHKSHLTVIVRGIDEPEGEVARLGTIASVNVVKKGNVTTASEKATNPRKRLGLIANVNMVKPRERRGVTADAKAAKPEKRPDVITDVNVARLESGATISFQLVNPGSRPDETIGVKVINHGKRPGVITKDKVVKPMVNSELVHSQYARMEVWKKLRRLRGAESSKVTDEPRIELSRKDDEPRIEEVLRLGSIMFVSTNASGSQVQEGLSLSEEFTEHVCVKNMTLETIIREGSKEVLSDDVQEVNSSLRVIREKARRGIRLYREKIQAESLLGGHEQVNAPKGNQVDVKYGARDREVSCDRSQCKQFVWEKCNKPRRLKMSNVMLPRIVEWRDEGFTRFGLLWPPDLAHHLENVVEPIHIGRAEKESGILSEDDHRSSGIKQGLQLAKHLGIIKLIVEVDTKWVVEEFEEQTEGNERCVDYLEKDALRMVKADEICILKSPPEGLKNLLLKDEMGVKFIEMNNNGGVPHEIVDLLKEDKG</sequence>